<evidence type="ECO:0000313" key="5">
    <source>
        <dbReference type="Proteomes" id="UP000315525"/>
    </source>
</evidence>
<dbReference type="InterPro" id="IPR046342">
    <property type="entry name" value="CBS_dom_sf"/>
</dbReference>
<evidence type="ECO:0000256" key="2">
    <source>
        <dbReference type="PROSITE-ProRule" id="PRU00703"/>
    </source>
</evidence>
<dbReference type="Proteomes" id="UP000315525">
    <property type="component" value="Unassembled WGS sequence"/>
</dbReference>
<organism evidence="4 5">
    <name type="scientific">candidate division TA06 bacterium</name>
    <dbReference type="NCBI Taxonomy" id="2250710"/>
    <lineage>
        <taxon>Bacteria</taxon>
        <taxon>Bacteria division TA06</taxon>
    </lineage>
</organism>
<dbReference type="SUPFAM" id="SSF54631">
    <property type="entry name" value="CBS-domain pair"/>
    <property type="match status" value="1"/>
</dbReference>
<dbReference type="CDD" id="cd17775">
    <property type="entry name" value="CBS_pair_bact_arch"/>
    <property type="match status" value="1"/>
</dbReference>
<dbReference type="EMBL" id="SOJN01000048">
    <property type="protein sequence ID" value="TET46587.1"/>
    <property type="molecule type" value="Genomic_DNA"/>
</dbReference>
<dbReference type="PANTHER" id="PTHR43080">
    <property type="entry name" value="CBS DOMAIN-CONTAINING PROTEIN CBSX3, MITOCHONDRIAL"/>
    <property type="match status" value="1"/>
</dbReference>
<dbReference type="InterPro" id="IPR000644">
    <property type="entry name" value="CBS_dom"/>
</dbReference>
<dbReference type="AlphaFoldDB" id="A0A523UVM0"/>
<feature type="domain" description="CBS" evidence="3">
    <location>
        <begin position="72"/>
        <end position="130"/>
    </location>
</feature>
<protein>
    <submittedName>
        <fullName evidence="4">CBS domain-containing protein</fullName>
    </submittedName>
</protein>
<evidence type="ECO:0000313" key="4">
    <source>
        <dbReference type="EMBL" id="TET46587.1"/>
    </source>
</evidence>
<dbReference type="PROSITE" id="PS51371">
    <property type="entry name" value="CBS"/>
    <property type="match status" value="2"/>
</dbReference>
<evidence type="ECO:0000256" key="1">
    <source>
        <dbReference type="ARBA" id="ARBA00023122"/>
    </source>
</evidence>
<gene>
    <name evidence="4" type="ORF">E3J62_03840</name>
</gene>
<dbReference type="SMART" id="SM00116">
    <property type="entry name" value="CBS"/>
    <property type="match status" value="2"/>
</dbReference>
<name>A0A523UVM0_UNCT6</name>
<accession>A0A523UVM0</accession>
<keyword evidence="1 2" id="KW-0129">CBS domain</keyword>
<evidence type="ECO:0000259" key="3">
    <source>
        <dbReference type="PROSITE" id="PS51371"/>
    </source>
</evidence>
<comment type="caution">
    <text evidence="4">The sequence shown here is derived from an EMBL/GenBank/DDBJ whole genome shotgun (WGS) entry which is preliminary data.</text>
</comment>
<dbReference type="Gene3D" id="3.10.580.10">
    <property type="entry name" value="CBS-domain"/>
    <property type="match status" value="1"/>
</dbReference>
<sequence length="139" mass="15219">MLISNCMKHDVKTCSTSTTVFDAVKKMAEHNVGSLVVVDGKKPVGIFTERDLLKRVVAPSKDPQKVTIADVMTKDIFAVDASDFIGNVHHSLSEKGIRHAPVVDKGVLVGIISSTDLTRILDAQIYGLYFRKKDLSGDY</sequence>
<dbReference type="PANTHER" id="PTHR43080:SF2">
    <property type="entry name" value="CBS DOMAIN-CONTAINING PROTEIN"/>
    <property type="match status" value="1"/>
</dbReference>
<dbReference type="Pfam" id="PF00571">
    <property type="entry name" value="CBS"/>
    <property type="match status" value="2"/>
</dbReference>
<proteinExistence type="predicted"/>
<reference evidence="4 5" key="1">
    <citation type="submission" date="2019-03" db="EMBL/GenBank/DDBJ databases">
        <title>Metabolic potential of uncultured bacteria and archaea associated with petroleum seepage in deep-sea sediments.</title>
        <authorList>
            <person name="Dong X."/>
            <person name="Hubert C."/>
        </authorList>
    </citation>
    <scope>NUCLEOTIDE SEQUENCE [LARGE SCALE GENOMIC DNA]</scope>
    <source>
        <strain evidence="4">E44_bin18</strain>
    </source>
</reference>
<dbReference type="InterPro" id="IPR051257">
    <property type="entry name" value="Diverse_CBS-Domain"/>
</dbReference>
<feature type="domain" description="CBS" evidence="3">
    <location>
        <begin position="7"/>
        <end position="63"/>
    </location>
</feature>